<dbReference type="GO" id="GO:0004180">
    <property type="term" value="F:carboxypeptidase activity"/>
    <property type="evidence" value="ECO:0007669"/>
    <property type="project" value="UniProtKB-ARBA"/>
</dbReference>
<reference evidence="11 12" key="1">
    <citation type="submission" date="2016-12" db="EMBL/GenBank/DDBJ databases">
        <title>Comparative genomics of Bartonella apis.</title>
        <authorList>
            <person name="Engel P."/>
        </authorList>
    </citation>
    <scope>NUCLEOTIDE SEQUENCE [LARGE SCALE GENOMIC DNA]</scope>
    <source>
        <strain evidence="11 12">PEB0149</strain>
    </source>
</reference>
<dbReference type="GO" id="GO:0009252">
    <property type="term" value="P:peptidoglycan biosynthetic process"/>
    <property type="evidence" value="ECO:0007669"/>
    <property type="project" value="UniProtKB-UniPathway"/>
</dbReference>
<evidence type="ECO:0000313" key="11">
    <source>
        <dbReference type="EMBL" id="OLY44286.1"/>
    </source>
</evidence>
<evidence type="ECO:0000256" key="9">
    <source>
        <dbReference type="SAM" id="SignalP"/>
    </source>
</evidence>
<dbReference type="PANTHER" id="PTHR36699">
    <property type="entry name" value="LD-TRANSPEPTIDASE"/>
    <property type="match status" value="1"/>
</dbReference>
<feature type="active site" description="Proton donor/acceptor" evidence="7">
    <location>
        <position position="148"/>
    </location>
</feature>
<dbReference type="Pfam" id="PF03734">
    <property type="entry name" value="YkuD"/>
    <property type="match status" value="1"/>
</dbReference>
<evidence type="ECO:0000256" key="8">
    <source>
        <dbReference type="SAM" id="MobiDB-lite"/>
    </source>
</evidence>
<keyword evidence="6 7" id="KW-0961">Cell wall biogenesis/degradation</keyword>
<proteinExistence type="inferred from homology"/>
<evidence type="ECO:0000256" key="6">
    <source>
        <dbReference type="ARBA" id="ARBA00023316"/>
    </source>
</evidence>
<evidence type="ECO:0000259" key="10">
    <source>
        <dbReference type="PROSITE" id="PS52029"/>
    </source>
</evidence>
<dbReference type="GO" id="GO:0016740">
    <property type="term" value="F:transferase activity"/>
    <property type="evidence" value="ECO:0007669"/>
    <property type="project" value="UniProtKB-KW"/>
</dbReference>
<dbReference type="InterPro" id="IPR038063">
    <property type="entry name" value="Transpep_catalytic_dom"/>
</dbReference>
<dbReference type="PROSITE" id="PS51257">
    <property type="entry name" value="PROKAR_LIPOPROTEIN"/>
    <property type="match status" value="1"/>
</dbReference>
<keyword evidence="4 7" id="KW-0133">Cell shape</keyword>
<dbReference type="EMBL" id="LXYT01000001">
    <property type="protein sequence ID" value="OLY44286.1"/>
    <property type="molecule type" value="Genomic_DNA"/>
</dbReference>
<feature type="signal peptide" evidence="9">
    <location>
        <begin position="1"/>
        <end position="20"/>
    </location>
</feature>
<feature type="compositionally biased region" description="Polar residues" evidence="8">
    <location>
        <begin position="341"/>
        <end position="354"/>
    </location>
</feature>
<evidence type="ECO:0000256" key="5">
    <source>
        <dbReference type="ARBA" id="ARBA00022984"/>
    </source>
</evidence>
<comment type="similarity">
    <text evidence="2">Belongs to the YkuD family.</text>
</comment>
<sequence length="397" mass="43724">MKFGTALLASFFLTATFLSGCQQSSNLPQIGKATQELPKKLQDKMAAKNMEKYSPIVVRVFKEESVVEIWKQTRTGKYDLISTYNICKWSGKLGPKYMEGDRQAPEGFYTIRPSQMNPNSNYYLAFNIGFPNAYDQVNGRTGQHLMVHGACSSSGCYSMSDENIAQIYAFGRDSFKGGQREFQLEAFPFRMTAENMARYRNDPNYKFWTMLKEGYDIFEVTKRPPKVDVCEKRYVFNRNTDGKALTPAGVCPAAIPDSSLETAFASYQKKYDDAFSSAREKKMKAPAPTIQGVEEASLVADWSRKRASGVQVSREPPSLTPASKETPNAPDIAPANAVASKATNPTGKSASTVVPTPKPETGGQSLAEEEAQNSGAPVTPAASETPTKKPFWKLFGG</sequence>
<comment type="pathway">
    <text evidence="1 7">Cell wall biogenesis; peptidoglycan biosynthesis.</text>
</comment>
<dbReference type="PROSITE" id="PS52029">
    <property type="entry name" value="LD_TPASE"/>
    <property type="match status" value="1"/>
</dbReference>
<dbReference type="Proteomes" id="UP000187344">
    <property type="component" value="Unassembled WGS sequence"/>
</dbReference>
<feature type="chain" id="PRO_5012299915" evidence="9">
    <location>
        <begin position="21"/>
        <end position="397"/>
    </location>
</feature>
<evidence type="ECO:0000256" key="7">
    <source>
        <dbReference type="PROSITE-ProRule" id="PRU01373"/>
    </source>
</evidence>
<evidence type="ECO:0000256" key="4">
    <source>
        <dbReference type="ARBA" id="ARBA00022960"/>
    </source>
</evidence>
<keyword evidence="12" id="KW-1185">Reference proteome</keyword>
<feature type="region of interest" description="Disordered" evidence="8">
    <location>
        <begin position="306"/>
        <end position="397"/>
    </location>
</feature>
<dbReference type="GeneID" id="92991088"/>
<dbReference type="SUPFAM" id="SSF141523">
    <property type="entry name" value="L,D-transpeptidase catalytic domain-like"/>
    <property type="match status" value="1"/>
</dbReference>
<comment type="caution">
    <text evidence="11">The sequence shown here is derived from an EMBL/GenBank/DDBJ whole genome shotgun (WGS) entry which is preliminary data.</text>
</comment>
<gene>
    <name evidence="11" type="ORF">PEB0149_017540</name>
</gene>
<evidence type="ECO:0000256" key="3">
    <source>
        <dbReference type="ARBA" id="ARBA00022679"/>
    </source>
</evidence>
<feature type="domain" description="L,D-TPase catalytic" evidence="10">
    <location>
        <begin position="56"/>
        <end position="187"/>
    </location>
</feature>
<dbReference type="GO" id="GO:0071555">
    <property type="term" value="P:cell wall organization"/>
    <property type="evidence" value="ECO:0007669"/>
    <property type="project" value="UniProtKB-UniRule"/>
</dbReference>
<evidence type="ECO:0000256" key="1">
    <source>
        <dbReference type="ARBA" id="ARBA00004752"/>
    </source>
</evidence>
<dbReference type="PANTHER" id="PTHR36699:SF1">
    <property type="entry name" value="L,D-TRANSPEPTIDASE YAFK-RELATED"/>
    <property type="match status" value="1"/>
</dbReference>
<evidence type="ECO:0000313" key="12">
    <source>
        <dbReference type="Proteomes" id="UP000187344"/>
    </source>
</evidence>
<dbReference type="UniPathway" id="UPA00219"/>
<dbReference type="OrthoDB" id="9809748at2"/>
<dbReference type="GO" id="GO:0008360">
    <property type="term" value="P:regulation of cell shape"/>
    <property type="evidence" value="ECO:0007669"/>
    <property type="project" value="UniProtKB-UniRule"/>
</dbReference>
<dbReference type="InterPro" id="IPR005490">
    <property type="entry name" value="LD_TPept_cat_dom"/>
</dbReference>
<keyword evidence="9" id="KW-0732">Signal</keyword>
<keyword evidence="3" id="KW-0808">Transferase</keyword>
<accession>A0A1R0FBC2</accession>
<dbReference type="AlphaFoldDB" id="A0A1R0FBC2"/>
<name>A0A1R0FBC2_9HYPH</name>
<organism evidence="11 12">
    <name type="scientific">Bartonella apis</name>
    <dbReference type="NCBI Taxonomy" id="1686310"/>
    <lineage>
        <taxon>Bacteria</taxon>
        <taxon>Pseudomonadati</taxon>
        <taxon>Pseudomonadota</taxon>
        <taxon>Alphaproteobacteria</taxon>
        <taxon>Hyphomicrobiales</taxon>
        <taxon>Bartonellaceae</taxon>
        <taxon>Bartonella</taxon>
    </lineage>
</organism>
<dbReference type="RefSeq" id="WP_075869433.1">
    <property type="nucleotide sequence ID" value="NZ_CALYQA010000002.1"/>
</dbReference>
<protein>
    <submittedName>
        <fullName evidence="11">Murein L,D-transpeptidase YafK</fullName>
    </submittedName>
</protein>
<feature type="active site" description="Nucleophile" evidence="7">
    <location>
        <position position="156"/>
    </location>
</feature>
<keyword evidence="5 7" id="KW-0573">Peptidoglycan synthesis</keyword>
<evidence type="ECO:0000256" key="2">
    <source>
        <dbReference type="ARBA" id="ARBA00005992"/>
    </source>
</evidence>